<dbReference type="InterPro" id="IPR004846">
    <property type="entry name" value="T2SS/T3SS_dom"/>
</dbReference>
<evidence type="ECO:0000256" key="2">
    <source>
        <dbReference type="ARBA" id="ARBA00023136"/>
    </source>
</evidence>
<organism evidence="12 13">
    <name type="scientific">Scytonema hofmannii FACHB-248</name>
    <dbReference type="NCBI Taxonomy" id="1842502"/>
    <lineage>
        <taxon>Bacteria</taxon>
        <taxon>Bacillati</taxon>
        <taxon>Cyanobacteriota</taxon>
        <taxon>Cyanophyceae</taxon>
        <taxon>Nostocales</taxon>
        <taxon>Scytonemataceae</taxon>
        <taxon>Scytonema</taxon>
    </lineage>
</organism>
<feature type="signal peptide" evidence="7">
    <location>
        <begin position="1"/>
        <end position="26"/>
    </location>
</feature>
<evidence type="ECO:0000256" key="6">
    <source>
        <dbReference type="SAM" id="MobiDB-lite"/>
    </source>
</evidence>
<keyword evidence="7" id="KW-0732">Signal</keyword>
<reference evidence="12 13" key="1">
    <citation type="journal article" date="2020" name="ISME J.">
        <title>Comparative genomics reveals insights into cyanobacterial evolution and habitat adaptation.</title>
        <authorList>
            <person name="Chen M.Y."/>
            <person name="Teng W.K."/>
            <person name="Zhao L."/>
            <person name="Hu C.X."/>
            <person name="Zhou Y.K."/>
            <person name="Han B.P."/>
            <person name="Song L.R."/>
            <person name="Shu W.S."/>
        </authorList>
    </citation>
    <scope>NUCLEOTIDE SEQUENCE [LARGE SCALE GENOMIC DNA]</scope>
    <source>
        <strain evidence="12 13">FACHB-248</strain>
    </source>
</reference>
<dbReference type="InterPro" id="IPR011662">
    <property type="entry name" value="Secretin/TonB_short_N"/>
</dbReference>
<dbReference type="Pfam" id="PF00263">
    <property type="entry name" value="Secretin"/>
    <property type="match status" value="1"/>
</dbReference>
<dbReference type="EMBL" id="JACJTA010000025">
    <property type="protein sequence ID" value="MBD2605571.1"/>
    <property type="molecule type" value="Genomic_DNA"/>
</dbReference>
<comment type="similarity">
    <text evidence="4">Belongs to the bacterial secretin family.</text>
</comment>
<protein>
    <submittedName>
        <fullName evidence="12">AMIN domain-containing protein</fullName>
    </submittedName>
</protein>
<feature type="chain" id="PRO_5045246565" evidence="7">
    <location>
        <begin position="27"/>
        <end position="831"/>
    </location>
</feature>
<feature type="domain" description="Secretin/TonB short N-terminal" evidence="10">
    <location>
        <begin position="266"/>
        <end position="303"/>
    </location>
</feature>
<sequence>MKQLHGKSFILAAAAFVFVAAQPVSAQTSEITDVQLNPVDGGINVVLKTSSGSRSQVFTTKRGKSLVADLINTQLRLPKGNSFRQDNPAPGITSVVINQLDANSIRVTVTGEKGVPNTQPVKRGGSGITLSYTPGTEIAVGAPISPAPAASTPSEPAPVVPNPQVRVDGTPAQASGPGQPGTAAPPFLPRAVAPPVGDIAISNTDASPSVIDLGTQERVPRLVLRDAPVREVLSLLARAANLNLAYAGGGQGADGKPAAAAGGDGPTISLDIENEPVQDVFNYVLRLSGLEANRSGRTIFVGANLPNATRDTVMRNLRLNQVTVGVALNFLVGLGAESAVSRERQVTSVSAVPVGTGATPITQTQTTTESRVENQRINFEDSKPLLRGLQALGDERTNSLTLIGPPKLVEMAMAQLGQLDIRRRQVAINVKIVDVNLNNTQDFNTSFSFGVGKNFFTNDGGAASLNFGGVNPPSRVQATSSLTTPPVITNPYGGAQGFLNPNNPISVPGTGVGQIVIDNGRIVTNQPGGAATFAAPSTGVLSDPYQSVITNVTPGTPTTTTITDTPGTAATPGTPAVIDANGVVITPAIPGTAAIAPSRVVATTPGTIGSITTALPSLFQFPKRLLATLQAQVVSGNAKILTDPTLIVQEGQQALVNLTQEVVGNVTREITDNAGGSRERVTIDKQKVGLTLNVKIERIDDNGFVSLSVAPTVSAPSGSENTGNGRIVLVSERSLTSGLIRLRDGQTLILSGIIQDSDRTTVSKIPILGDIPLLGSLFRSTNRQNQRQEVIVLLTPQIMDDSERSSYGYNYTPSPEVRQTLERSGLKVPGR</sequence>
<feature type="domain" description="AMIN" evidence="11">
    <location>
        <begin position="33"/>
        <end position="113"/>
    </location>
</feature>
<evidence type="ECO:0000256" key="4">
    <source>
        <dbReference type="RuleBase" id="RU004003"/>
    </source>
</evidence>
<feature type="domain" description="Type II/III secretion system secretin-like" evidence="8">
    <location>
        <begin position="635"/>
        <end position="799"/>
    </location>
</feature>
<comment type="subcellular location">
    <subcellularLocation>
        <location evidence="5">Cell outer membrane</location>
    </subcellularLocation>
</comment>
<evidence type="ECO:0000259" key="8">
    <source>
        <dbReference type="Pfam" id="PF00263"/>
    </source>
</evidence>
<keyword evidence="1 5" id="KW-0813">Transport</keyword>
<evidence type="ECO:0000256" key="3">
    <source>
        <dbReference type="ARBA" id="ARBA00023237"/>
    </source>
</evidence>
<feature type="region of interest" description="Disordered" evidence="6">
    <location>
        <begin position="143"/>
        <end position="190"/>
    </location>
</feature>
<proteinExistence type="inferred from homology"/>
<feature type="compositionally biased region" description="Low complexity" evidence="6">
    <location>
        <begin position="143"/>
        <end position="154"/>
    </location>
</feature>
<gene>
    <name evidence="12" type="ORF">H6G81_13775</name>
</gene>
<dbReference type="RefSeq" id="WP_029636368.1">
    <property type="nucleotide sequence ID" value="NZ_JACJTA010000025.1"/>
</dbReference>
<evidence type="ECO:0000313" key="12">
    <source>
        <dbReference type="EMBL" id="MBD2605571.1"/>
    </source>
</evidence>
<evidence type="ECO:0000256" key="5">
    <source>
        <dbReference type="RuleBase" id="RU004004"/>
    </source>
</evidence>
<dbReference type="InterPro" id="IPR050810">
    <property type="entry name" value="Bact_Secretion_Sys_Channel"/>
</dbReference>
<dbReference type="Pfam" id="PF11741">
    <property type="entry name" value="AMIN"/>
    <property type="match status" value="1"/>
</dbReference>
<dbReference type="Pfam" id="PF07660">
    <property type="entry name" value="STN"/>
    <property type="match status" value="1"/>
</dbReference>
<dbReference type="Gene3D" id="2.60.40.3500">
    <property type="match status" value="1"/>
</dbReference>
<keyword evidence="13" id="KW-1185">Reference proteome</keyword>
<evidence type="ECO:0000256" key="1">
    <source>
        <dbReference type="ARBA" id="ARBA00022448"/>
    </source>
</evidence>
<dbReference type="PANTHER" id="PTHR30332:SF17">
    <property type="entry name" value="TYPE IV PILIATION SYSTEM PROTEIN DR_0774-RELATED"/>
    <property type="match status" value="1"/>
</dbReference>
<dbReference type="PANTHER" id="PTHR30332">
    <property type="entry name" value="PROBABLE GENERAL SECRETION PATHWAY PROTEIN D"/>
    <property type="match status" value="1"/>
</dbReference>
<accession>A0ABR8GRM0</accession>
<dbReference type="Proteomes" id="UP000660380">
    <property type="component" value="Unassembled WGS sequence"/>
</dbReference>
<name>A0ABR8GRM0_9CYAN</name>
<evidence type="ECO:0000313" key="13">
    <source>
        <dbReference type="Proteomes" id="UP000660380"/>
    </source>
</evidence>
<evidence type="ECO:0000259" key="9">
    <source>
        <dbReference type="Pfam" id="PF03958"/>
    </source>
</evidence>
<evidence type="ECO:0000259" key="10">
    <source>
        <dbReference type="Pfam" id="PF07660"/>
    </source>
</evidence>
<evidence type="ECO:0000256" key="7">
    <source>
        <dbReference type="SAM" id="SignalP"/>
    </source>
</evidence>
<evidence type="ECO:0000259" key="11">
    <source>
        <dbReference type="Pfam" id="PF11741"/>
    </source>
</evidence>
<feature type="domain" description="NolW-like" evidence="9">
    <location>
        <begin position="315"/>
        <end position="425"/>
    </location>
</feature>
<keyword evidence="2" id="KW-0472">Membrane</keyword>
<keyword evidence="3" id="KW-0998">Cell outer membrane</keyword>
<dbReference type="Pfam" id="PF03958">
    <property type="entry name" value="Secretin_N"/>
    <property type="match status" value="1"/>
</dbReference>
<feature type="region of interest" description="Disordered" evidence="6">
    <location>
        <begin position="803"/>
        <end position="831"/>
    </location>
</feature>
<dbReference type="InterPro" id="IPR021731">
    <property type="entry name" value="AMIN_dom"/>
</dbReference>
<comment type="caution">
    <text evidence="12">The sequence shown here is derived from an EMBL/GenBank/DDBJ whole genome shotgun (WGS) entry which is preliminary data.</text>
</comment>
<dbReference type="InterPro" id="IPR005644">
    <property type="entry name" value="NolW-like"/>
</dbReference>